<sequence length="67" mass="7544">MVNFIRTVDKDGFTTESRRRSRLAEHVPISIRGVEENSKIRSDSRLNQGKSIKVERKVIGGSMGKKG</sequence>
<keyword evidence="2" id="KW-1185">Reference proteome</keyword>
<dbReference type="Proteomes" id="UP001202328">
    <property type="component" value="Unassembled WGS sequence"/>
</dbReference>
<accession>A0AAD4X768</accession>
<feature type="non-terminal residue" evidence="1">
    <location>
        <position position="67"/>
    </location>
</feature>
<comment type="caution">
    <text evidence="1">The sequence shown here is derived from an EMBL/GenBank/DDBJ whole genome shotgun (WGS) entry which is preliminary data.</text>
</comment>
<dbReference type="AlphaFoldDB" id="A0AAD4X768"/>
<gene>
    <name evidence="1" type="ORF">MKW98_028909</name>
</gene>
<name>A0AAD4X768_9MAGN</name>
<reference evidence="1" key="1">
    <citation type="submission" date="2022-04" db="EMBL/GenBank/DDBJ databases">
        <title>A functionally conserved STORR gene fusion in Papaver species that diverged 16.8 million years ago.</title>
        <authorList>
            <person name="Catania T."/>
        </authorList>
    </citation>
    <scope>NUCLEOTIDE SEQUENCE</scope>
    <source>
        <strain evidence="1">S-188037</strain>
    </source>
</reference>
<evidence type="ECO:0000313" key="1">
    <source>
        <dbReference type="EMBL" id="KAI3857645.1"/>
    </source>
</evidence>
<evidence type="ECO:0000313" key="2">
    <source>
        <dbReference type="Proteomes" id="UP001202328"/>
    </source>
</evidence>
<dbReference type="EMBL" id="JAJJMB010014829">
    <property type="protein sequence ID" value="KAI3857645.1"/>
    <property type="molecule type" value="Genomic_DNA"/>
</dbReference>
<proteinExistence type="predicted"/>
<protein>
    <submittedName>
        <fullName evidence="1">Uncharacterized protein</fullName>
    </submittedName>
</protein>
<organism evidence="1 2">
    <name type="scientific">Papaver atlanticum</name>
    <dbReference type="NCBI Taxonomy" id="357466"/>
    <lineage>
        <taxon>Eukaryota</taxon>
        <taxon>Viridiplantae</taxon>
        <taxon>Streptophyta</taxon>
        <taxon>Embryophyta</taxon>
        <taxon>Tracheophyta</taxon>
        <taxon>Spermatophyta</taxon>
        <taxon>Magnoliopsida</taxon>
        <taxon>Ranunculales</taxon>
        <taxon>Papaveraceae</taxon>
        <taxon>Papaveroideae</taxon>
        <taxon>Papaver</taxon>
    </lineage>
</organism>